<accession>A0ABP3U5F8</accession>
<dbReference type="RefSeq" id="WP_343768224.1">
    <property type="nucleotide sequence ID" value="NZ_BAAACF010000001.1"/>
</dbReference>
<name>A0ABP3U5F8_9CLOT</name>
<comment type="caution">
    <text evidence="1">The sequence shown here is derived from an EMBL/GenBank/DDBJ whole genome shotgun (WGS) entry which is preliminary data.</text>
</comment>
<evidence type="ECO:0000313" key="2">
    <source>
        <dbReference type="Proteomes" id="UP001500339"/>
    </source>
</evidence>
<reference evidence="2" key="1">
    <citation type="journal article" date="2019" name="Int. J. Syst. Evol. Microbiol.">
        <title>The Global Catalogue of Microorganisms (GCM) 10K type strain sequencing project: providing services to taxonomists for standard genome sequencing and annotation.</title>
        <authorList>
            <consortium name="The Broad Institute Genomics Platform"/>
            <consortium name="The Broad Institute Genome Sequencing Center for Infectious Disease"/>
            <person name="Wu L."/>
            <person name="Ma J."/>
        </authorList>
    </citation>
    <scope>NUCLEOTIDE SEQUENCE [LARGE SCALE GENOMIC DNA]</scope>
    <source>
        <strain evidence="2">JCM 1405</strain>
    </source>
</reference>
<sequence>MKIDFFYWNYQCPINNENIMLLNELKTDFKINYYDISVDPQIAIDNNIYFPFLTVFNNTIRWRGPLKKDIIEKIKKGKEVVETPYMIKLGEQKFYGEIVELNDSNIHLLSNGCTMNNCSASCLKKKQFLSSVCDDFYGYLHLNNGKVVGGVEYIPSLQVPYNVAKDEETAFLTCIYHSSTEYDYKSYPLEKLEQRLSKKYKSIIAISGEEGTFPNGNLQWFLNHGYIDNGVISIEENYCKLHLMSKSL</sequence>
<dbReference type="EMBL" id="BAAACF010000001">
    <property type="protein sequence ID" value="GAA0722569.1"/>
    <property type="molecule type" value="Genomic_DNA"/>
</dbReference>
<keyword evidence="2" id="KW-1185">Reference proteome</keyword>
<dbReference type="Proteomes" id="UP001500339">
    <property type="component" value="Unassembled WGS sequence"/>
</dbReference>
<protein>
    <submittedName>
        <fullName evidence="1">Uncharacterized protein</fullName>
    </submittedName>
</protein>
<proteinExistence type="predicted"/>
<gene>
    <name evidence="1" type="ORF">GCM10008905_14220</name>
</gene>
<organism evidence="1 2">
    <name type="scientific">Clostridium malenominatum</name>
    <dbReference type="NCBI Taxonomy" id="1539"/>
    <lineage>
        <taxon>Bacteria</taxon>
        <taxon>Bacillati</taxon>
        <taxon>Bacillota</taxon>
        <taxon>Clostridia</taxon>
        <taxon>Eubacteriales</taxon>
        <taxon>Clostridiaceae</taxon>
        <taxon>Clostridium</taxon>
    </lineage>
</organism>
<evidence type="ECO:0000313" key="1">
    <source>
        <dbReference type="EMBL" id="GAA0722569.1"/>
    </source>
</evidence>